<accession>A0A452FLJ4</accession>
<feature type="region of interest" description="Disordered" evidence="3">
    <location>
        <begin position="99"/>
        <end position="133"/>
    </location>
</feature>
<dbReference type="GO" id="GO:0006953">
    <property type="term" value="P:acute-phase response"/>
    <property type="evidence" value="ECO:0007669"/>
    <property type="project" value="UniProtKB-UniRule"/>
</dbReference>
<reference evidence="5 6" key="1">
    <citation type="submission" date="2016-04" db="EMBL/GenBank/DDBJ databases">
        <title>Polished mammalian reference genomes with single-molecule sequencing and chromosome conformation capture applied to the Capra hircus genome.</title>
        <authorList>
            <person name="Bickhart D.M."/>
            <person name="Koren S."/>
            <person name="Rosen B."/>
            <person name="Hastie A."/>
            <person name="Liachko I."/>
            <person name="Sullivan S.T."/>
            <person name="Burton J."/>
            <person name="Sayre B.L."/>
            <person name="Huson H.J."/>
            <person name="Lee J."/>
            <person name="Lam E."/>
            <person name="Kelley C.M."/>
            <person name="Hutchison J.L."/>
            <person name="Zhou Y."/>
            <person name="Sun J."/>
            <person name="Crisa A."/>
            <person name="Schwartz J.C."/>
            <person name="Hammond J.A."/>
            <person name="Schroeder S.G."/>
            <person name="Liu G.E."/>
            <person name="Dunham M."/>
            <person name="Shendure J."/>
            <person name="Sonstegard T.S."/>
            <person name="Phillippy A.M."/>
            <person name="Van Tassell C.P."/>
            <person name="Smith T.P."/>
        </authorList>
    </citation>
    <scope>NUCLEOTIDE SEQUENCE [LARGE SCALE GENOMIC DNA]</scope>
</reference>
<dbReference type="PRINTS" id="PR00306">
    <property type="entry name" value="SERUMAMYLOID"/>
</dbReference>
<dbReference type="InterPro" id="IPR000096">
    <property type="entry name" value="Serum_amyloid_A"/>
</dbReference>
<proteinExistence type="inferred from homology"/>
<dbReference type="GeneTree" id="ENSGT00390000004737"/>
<comment type="function">
    <text evidence="2">Major acute phase reactant. Apolipoprotein of the HDL complex.</text>
</comment>
<reference evidence="5" key="2">
    <citation type="submission" date="2025-08" db="UniProtKB">
        <authorList>
            <consortium name="Ensembl"/>
        </authorList>
    </citation>
    <scope>IDENTIFICATION</scope>
</reference>
<dbReference type="Ensembl" id="ENSCHIT00000033219.1">
    <property type="protein sequence ID" value="ENSCHIP00000025357.1"/>
    <property type="gene ID" value="ENSCHIG00000022162.1"/>
</dbReference>
<name>A0A452FLJ4_CAPHI</name>
<keyword evidence="2" id="KW-0011">Acute phase</keyword>
<keyword evidence="4" id="KW-0732">Signal</keyword>
<dbReference type="EMBL" id="LWLT01000026">
    <property type="status" value="NOT_ANNOTATED_CDS"/>
    <property type="molecule type" value="Genomic_DNA"/>
</dbReference>
<dbReference type="Pfam" id="PF00277">
    <property type="entry name" value="SAA"/>
    <property type="match status" value="1"/>
</dbReference>
<evidence type="ECO:0000313" key="6">
    <source>
        <dbReference type="Proteomes" id="UP000291000"/>
    </source>
</evidence>
<dbReference type="GO" id="GO:0034364">
    <property type="term" value="C:high-density lipoprotein particle"/>
    <property type="evidence" value="ECO:0007669"/>
    <property type="project" value="UniProtKB-UniRule"/>
</dbReference>
<dbReference type="Bgee" id="ENSCHIG00000022162">
    <property type="expression patterns" value="Expressed in rumen and 17 other cell types or tissues"/>
</dbReference>
<keyword evidence="6" id="KW-1185">Reference proteome</keyword>
<gene>
    <name evidence="5" type="primary">LOC102168428</name>
</gene>
<sequence length="133" mass="14779">MGMNLSTGIIFCFLILGVSSQGWGTFLREAGQGAKDMWRAYRDMKEANYKGADKYFHARGNYDAAQRGPGGAWAAKVISNARETIQGITDPLLKGMTRDEVRKDSKADQFANEWGRSGKDPNHFRPAGLPDKY</sequence>
<evidence type="ECO:0000256" key="2">
    <source>
        <dbReference type="RuleBase" id="RU000539"/>
    </source>
</evidence>
<dbReference type="PIRSF" id="PIRSF002472">
    <property type="entry name" value="Serum_amyloid_A"/>
    <property type="match status" value="1"/>
</dbReference>
<evidence type="ECO:0000256" key="4">
    <source>
        <dbReference type="SAM" id="SignalP"/>
    </source>
</evidence>
<dbReference type="STRING" id="9925.ENSCHIP00000025357"/>
<dbReference type="FunFam" id="1.10.132.110:FF:000001">
    <property type="entry name" value="Serum amyloid A protein"/>
    <property type="match status" value="1"/>
</dbReference>
<dbReference type="Proteomes" id="UP000291000">
    <property type="component" value="Chromosome 29"/>
</dbReference>
<reference evidence="5" key="3">
    <citation type="submission" date="2025-09" db="UniProtKB">
        <authorList>
            <consortium name="Ensembl"/>
        </authorList>
    </citation>
    <scope>IDENTIFICATION</scope>
</reference>
<protein>
    <recommendedName>
        <fullName evidence="2">Serum amyloid A protein</fullName>
    </recommendedName>
</protein>
<organism evidence="5 6">
    <name type="scientific">Capra hircus</name>
    <name type="common">Goat</name>
    <dbReference type="NCBI Taxonomy" id="9925"/>
    <lineage>
        <taxon>Eukaryota</taxon>
        <taxon>Metazoa</taxon>
        <taxon>Chordata</taxon>
        <taxon>Craniata</taxon>
        <taxon>Vertebrata</taxon>
        <taxon>Euteleostomi</taxon>
        <taxon>Mammalia</taxon>
        <taxon>Eutheria</taxon>
        <taxon>Laurasiatheria</taxon>
        <taxon>Artiodactyla</taxon>
        <taxon>Ruminantia</taxon>
        <taxon>Pecora</taxon>
        <taxon>Bovidae</taxon>
        <taxon>Caprinae</taxon>
        <taxon>Capra</taxon>
    </lineage>
</organism>
<feature type="signal peptide" evidence="4">
    <location>
        <begin position="1"/>
        <end position="20"/>
    </location>
</feature>
<feature type="chain" id="PRO_5019300397" description="Serum amyloid A protein" evidence="4">
    <location>
        <begin position="21"/>
        <end position="133"/>
    </location>
</feature>
<dbReference type="OMA" id="ISDTREF"/>
<comment type="similarity">
    <text evidence="1 2">Belongs to the SAA family.</text>
</comment>
<dbReference type="PROSITE" id="PS00992">
    <property type="entry name" value="SAA"/>
    <property type="match status" value="1"/>
</dbReference>
<dbReference type="AlphaFoldDB" id="A0A452FLJ4"/>
<dbReference type="SMART" id="SM00197">
    <property type="entry name" value="SAA"/>
    <property type="match status" value="1"/>
</dbReference>
<evidence type="ECO:0000256" key="1">
    <source>
        <dbReference type="ARBA" id="ARBA00007745"/>
    </source>
</evidence>
<evidence type="ECO:0000313" key="5">
    <source>
        <dbReference type="Ensembl" id="ENSCHIP00000025357.1"/>
    </source>
</evidence>
<dbReference type="Gene3D" id="1.10.132.110">
    <property type="entry name" value="Serum amyloid A protein"/>
    <property type="match status" value="1"/>
</dbReference>
<dbReference type="PANTHER" id="PTHR23424:SF31">
    <property type="entry name" value="SERUM AMYLOID A-3 PROTEIN"/>
    <property type="match status" value="1"/>
</dbReference>
<keyword evidence="2" id="KW-0345">HDL</keyword>
<dbReference type="PANTHER" id="PTHR23424">
    <property type="entry name" value="SERUM AMYLOID A"/>
    <property type="match status" value="1"/>
</dbReference>
<evidence type="ECO:0000256" key="3">
    <source>
        <dbReference type="SAM" id="MobiDB-lite"/>
    </source>
</evidence>
<dbReference type="InterPro" id="IPR052464">
    <property type="entry name" value="Synovial_Prolif_Regulator"/>
</dbReference>